<organism evidence="2 3">
    <name type="scientific">Branchiostoma belcheri</name>
    <name type="common">Amphioxus</name>
    <dbReference type="NCBI Taxonomy" id="7741"/>
    <lineage>
        <taxon>Eukaryota</taxon>
        <taxon>Metazoa</taxon>
        <taxon>Chordata</taxon>
        <taxon>Cephalochordata</taxon>
        <taxon>Leptocardii</taxon>
        <taxon>Amphioxiformes</taxon>
        <taxon>Branchiostomatidae</taxon>
        <taxon>Branchiostoma</taxon>
    </lineage>
</organism>
<dbReference type="KEGG" id="bbel:109472413"/>
<dbReference type="Pfam" id="PF13148">
    <property type="entry name" value="DUF3987"/>
    <property type="match status" value="1"/>
</dbReference>
<keyword evidence="2" id="KW-1185">Reference proteome</keyword>
<protein>
    <submittedName>
        <fullName evidence="3">Uncharacterized protein LOC109472413</fullName>
    </submittedName>
</protein>
<reference evidence="3" key="1">
    <citation type="submission" date="2025-08" db="UniProtKB">
        <authorList>
            <consortium name="RefSeq"/>
        </authorList>
    </citation>
    <scope>IDENTIFICATION</scope>
    <source>
        <tissue evidence="3">Gonad</tissue>
    </source>
</reference>
<dbReference type="Proteomes" id="UP000515135">
    <property type="component" value="Unplaced"/>
</dbReference>
<sequence>MLDTPEASMMLQLYNGTGWTRKTVMGNANFEMEKTALNVLGFSQPDVMYNVMSQHGNIERGLSSRFLLAIPKPVFGNYQSLKVTEGLDGRKEVYEEFRMLLVDALFSVILYNRNSEKNAESARDDVKMFEVEEGPDNVLETTYDSFQETIRKTMLEDNLMCSLFSKGKGQLLRVSAALWLLFFAVEQSEMVAKSTCGLDLPKVIPERVVSASVAVVTYSITQTGLLHGRRLNEAGVIDTDTNHVQSSSSSRRQTHLGGQTLSASILMAPGRVLSVTAILKVRPFKLKGKKEVVDAMLALQEQCLGMVKVLSHRGGQKVYFLKNEVLELPDADKTAAVVALAQHGVNIKEYSETLVDSEAEKDLKTTESLAPVKRKFGGSDLFSARFDADDDDDNDFVDTSKRRSL</sequence>
<dbReference type="AlphaFoldDB" id="A0A6P4Z9J1"/>
<dbReference type="GeneID" id="109472413"/>
<proteinExistence type="predicted"/>
<name>A0A6P4Z9J1_BRABE</name>
<gene>
    <name evidence="3" type="primary">LOC109472413</name>
</gene>
<feature type="region of interest" description="Disordered" evidence="1">
    <location>
        <begin position="382"/>
        <end position="405"/>
    </location>
</feature>
<accession>A0A6P4Z9J1</accession>
<evidence type="ECO:0000313" key="2">
    <source>
        <dbReference type="Proteomes" id="UP000515135"/>
    </source>
</evidence>
<dbReference type="OrthoDB" id="5985115at2759"/>
<dbReference type="RefSeq" id="XP_019627742.1">
    <property type="nucleotide sequence ID" value="XM_019772183.1"/>
</dbReference>
<dbReference type="InterPro" id="IPR025048">
    <property type="entry name" value="DUF3987"/>
</dbReference>
<evidence type="ECO:0000256" key="1">
    <source>
        <dbReference type="SAM" id="MobiDB-lite"/>
    </source>
</evidence>
<evidence type="ECO:0000313" key="3">
    <source>
        <dbReference type="RefSeq" id="XP_019627742.1"/>
    </source>
</evidence>